<dbReference type="InterPro" id="IPR011050">
    <property type="entry name" value="Pectin_lyase_fold/virulence"/>
</dbReference>
<evidence type="ECO:0008006" key="3">
    <source>
        <dbReference type="Google" id="ProtNLM"/>
    </source>
</evidence>
<evidence type="ECO:0000313" key="2">
    <source>
        <dbReference type="Proteomes" id="UP000741863"/>
    </source>
</evidence>
<organism evidence="1 2">
    <name type="scientific">Geomicrobium sediminis</name>
    <dbReference type="NCBI Taxonomy" id="1347788"/>
    <lineage>
        <taxon>Bacteria</taxon>
        <taxon>Bacillati</taxon>
        <taxon>Bacillota</taxon>
        <taxon>Bacilli</taxon>
        <taxon>Bacillales</taxon>
        <taxon>Geomicrobium</taxon>
    </lineage>
</organism>
<keyword evidence="2" id="KW-1185">Reference proteome</keyword>
<dbReference type="InterPro" id="IPR006626">
    <property type="entry name" value="PbH1"/>
</dbReference>
<evidence type="ECO:0000313" key="1">
    <source>
        <dbReference type="EMBL" id="MBM7634141.1"/>
    </source>
</evidence>
<dbReference type="EMBL" id="JAFBEC010000009">
    <property type="protein sequence ID" value="MBM7634141.1"/>
    <property type="molecule type" value="Genomic_DNA"/>
</dbReference>
<dbReference type="RefSeq" id="WP_204698896.1">
    <property type="nucleotide sequence ID" value="NZ_JAFBEC010000009.1"/>
</dbReference>
<sequence length="856" mass="87800">MATNQTELLLELALQTNPIVIENDFLISQTVTISYNVTFVSGNGGPYILSRELAFSNYMFNIISNSSMQVSNLILDGDAINHPIGDTTNRSLIAVSGGSLFLEAGSLLRNNNAYLEGGGVYLRGSESAVNTLVMRGNARITNCYTRVTGGGIMVALRNNADSVTISEDALIDSNSAQFGGGVYFRSYVLGVSSNLNIGDNVQIANNMASSNGGGVYVSNFINGNTVPLSLTVTGNAVISQNNANNGAGVYVFATNVGDQYVQSGNAIFVENVANNNGGAGFLNFLSSSRANVLMTGGTIRENVANNASGGFQVTSAGGGTCDLSNVAFIDNSTNNSQAGGFYYANSSSEPSDIAMNAVVFEGNRAEGNGGGAILIGGPGLLTTTVINSTFTENVAGLLGSGGGIVINSTAVSTTQIIESMFMNNTATVDGGGIFFGQTANGNDQFSIESTTVVDNTATLDGGGIHFSAANGVLTASISNTNVSNNLSTNGNGGGVWIADPNANLMLSGATTITGNTSIQGNGGGIYYNATNGVLRATGPVVIQDNVANNNLQLASNNGGGIVVVAGSVIIEDSTQILNNYAGRYGGGIFIGVGVSVTAIGGTISGNIAGLIGGAVYISTGGTLTLIDASIIGVPTPNEAPIGPGIYNGGTLNISGVRNITNGLYIPSGANVAQIRGPLAGSAIQLNNTPYVMTNPEGIPITVAVATPEYPLLSQSDADAFLKPVTGFDGWEVRLNAERTAVEIAPAVYTITYENLQGGQSNNPQTYTIFDLPIVLNDPDPIPGLRFVGWRDADGNFITVIPEGTTGNLILYAVFENITPPVPPGPVVTGEQMISQSIRIRCCCPKPCSGCNQSPKA</sequence>
<dbReference type="PANTHER" id="PTHR11319:SF35">
    <property type="entry name" value="OUTER MEMBRANE PROTEIN PMPC-RELATED"/>
    <property type="match status" value="1"/>
</dbReference>
<dbReference type="Proteomes" id="UP000741863">
    <property type="component" value="Unassembled WGS sequence"/>
</dbReference>
<reference evidence="1 2" key="1">
    <citation type="submission" date="2021-01" db="EMBL/GenBank/DDBJ databases">
        <title>Genomic Encyclopedia of Type Strains, Phase IV (KMG-IV): sequencing the most valuable type-strain genomes for metagenomic binning, comparative biology and taxonomic classification.</title>
        <authorList>
            <person name="Goeker M."/>
        </authorList>
    </citation>
    <scope>NUCLEOTIDE SEQUENCE [LARGE SCALE GENOMIC DNA]</scope>
    <source>
        <strain evidence="1 2">DSM 25540</strain>
    </source>
</reference>
<dbReference type="SMART" id="SM00710">
    <property type="entry name" value="PbH1"/>
    <property type="match status" value="15"/>
</dbReference>
<dbReference type="Gene3D" id="2.160.20.10">
    <property type="entry name" value="Single-stranded right-handed beta-helix, Pectin lyase-like"/>
    <property type="match status" value="1"/>
</dbReference>
<name>A0ABS2PGD5_9BACL</name>
<dbReference type="InterPro" id="IPR012334">
    <property type="entry name" value="Pectin_lyas_fold"/>
</dbReference>
<comment type="caution">
    <text evidence="1">The sequence shown here is derived from an EMBL/GenBank/DDBJ whole genome shotgun (WGS) entry which is preliminary data.</text>
</comment>
<proteinExistence type="predicted"/>
<accession>A0ABS2PGD5</accession>
<protein>
    <recommendedName>
        <fullName evidence="3">Right handed beta helix domain-containing protein</fullName>
    </recommendedName>
</protein>
<gene>
    <name evidence="1" type="ORF">JOD17_003241</name>
</gene>
<dbReference type="SUPFAM" id="SSF51126">
    <property type="entry name" value="Pectin lyase-like"/>
    <property type="match status" value="1"/>
</dbReference>
<dbReference type="PANTHER" id="PTHR11319">
    <property type="entry name" value="G PROTEIN-COUPLED RECEPTOR-RELATED"/>
    <property type="match status" value="1"/>
</dbReference>